<dbReference type="EC" id="1.1.1.39" evidence="2"/>
<gene>
    <name evidence="3" type="ORF">HannXRQ_Chr14g0434231</name>
    <name evidence="2" type="ORF">HanXRQr2_Chr14g0633491</name>
</gene>
<organism evidence="3 4">
    <name type="scientific">Helianthus annuus</name>
    <name type="common">Common sunflower</name>
    <dbReference type="NCBI Taxonomy" id="4232"/>
    <lineage>
        <taxon>Eukaryota</taxon>
        <taxon>Viridiplantae</taxon>
        <taxon>Streptophyta</taxon>
        <taxon>Embryophyta</taxon>
        <taxon>Tracheophyta</taxon>
        <taxon>Spermatophyta</taxon>
        <taxon>Magnoliopsida</taxon>
        <taxon>eudicotyledons</taxon>
        <taxon>Gunneridae</taxon>
        <taxon>Pentapetalae</taxon>
        <taxon>asterids</taxon>
        <taxon>campanulids</taxon>
        <taxon>Asterales</taxon>
        <taxon>Asteraceae</taxon>
        <taxon>Asteroideae</taxon>
        <taxon>Heliantheae alliance</taxon>
        <taxon>Heliantheae</taxon>
        <taxon>Helianthus</taxon>
    </lineage>
</organism>
<dbReference type="OMA" id="THAQSQM"/>
<accession>A0A251SGJ2</accession>
<evidence type="ECO:0000256" key="1">
    <source>
        <dbReference type="SAM" id="MobiDB-lite"/>
    </source>
</evidence>
<reference evidence="3" key="2">
    <citation type="submission" date="2017-02" db="EMBL/GenBank/DDBJ databases">
        <title>Sunflower complete genome.</title>
        <authorList>
            <person name="Langlade N."/>
            <person name="Munos S."/>
        </authorList>
    </citation>
    <scope>NUCLEOTIDE SEQUENCE [LARGE SCALE GENOMIC DNA]</scope>
    <source>
        <tissue evidence="3">Leaves</tissue>
    </source>
</reference>
<feature type="region of interest" description="Disordered" evidence="1">
    <location>
        <begin position="1"/>
        <end position="54"/>
    </location>
</feature>
<evidence type="ECO:0000313" key="3">
    <source>
        <dbReference type="EMBL" id="OTF97405.1"/>
    </source>
</evidence>
<reference evidence="2 4" key="1">
    <citation type="journal article" date="2017" name="Nature">
        <title>The sunflower genome provides insights into oil metabolism, flowering and Asterid evolution.</title>
        <authorList>
            <person name="Badouin H."/>
            <person name="Gouzy J."/>
            <person name="Grassa C.J."/>
            <person name="Murat F."/>
            <person name="Staton S.E."/>
            <person name="Cottret L."/>
            <person name="Lelandais-Briere C."/>
            <person name="Owens G.L."/>
            <person name="Carrere S."/>
            <person name="Mayjonade B."/>
            <person name="Legrand L."/>
            <person name="Gill N."/>
            <person name="Kane N.C."/>
            <person name="Bowers J.E."/>
            <person name="Hubner S."/>
            <person name="Bellec A."/>
            <person name="Berard A."/>
            <person name="Berges H."/>
            <person name="Blanchet N."/>
            <person name="Boniface M.C."/>
            <person name="Brunel D."/>
            <person name="Catrice O."/>
            <person name="Chaidir N."/>
            <person name="Claudel C."/>
            <person name="Donnadieu C."/>
            <person name="Faraut T."/>
            <person name="Fievet G."/>
            <person name="Helmstetter N."/>
            <person name="King M."/>
            <person name="Knapp S.J."/>
            <person name="Lai Z."/>
            <person name="Le Paslier M.C."/>
            <person name="Lippi Y."/>
            <person name="Lorenzon L."/>
            <person name="Mandel J.R."/>
            <person name="Marage G."/>
            <person name="Marchand G."/>
            <person name="Marquand E."/>
            <person name="Bret-Mestries E."/>
            <person name="Morien E."/>
            <person name="Nambeesan S."/>
            <person name="Nguyen T."/>
            <person name="Pegot-Espagnet P."/>
            <person name="Pouilly N."/>
            <person name="Raftis F."/>
            <person name="Sallet E."/>
            <person name="Schiex T."/>
            <person name="Thomas J."/>
            <person name="Vandecasteele C."/>
            <person name="Vares D."/>
            <person name="Vear F."/>
            <person name="Vautrin S."/>
            <person name="Crespi M."/>
            <person name="Mangin B."/>
            <person name="Burke J.M."/>
            <person name="Salse J."/>
            <person name="Munos S."/>
            <person name="Vincourt P."/>
            <person name="Rieseberg L.H."/>
            <person name="Langlade N.B."/>
        </authorList>
    </citation>
    <scope>NUCLEOTIDE SEQUENCE [LARGE SCALE GENOMIC DNA]</scope>
    <source>
        <strain evidence="4">cv. SF193</strain>
        <tissue evidence="2">Leaves</tissue>
    </source>
</reference>
<protein>
    <submittedName>
        <fullName evidence="2">Malate dehydrogenase (Decarboxylating)</fullName>
        <ecNumber evidence="2">1.1.1.39</ecNumber>
    </submittedName>
</protein>
<sequence>MSNNMKAGETYGKAEAKAENAAGAVKDTANQARDKAADAAEATEGQAQLRKEEASGILQQTGEQVANMAQGAYDGVKNTLGVGENQK</sequence>
<evidence type="ECO:0000313" key="4">
    <source>
        <dbReference type="Proteomes" id="UP000215914"/>
    </source>
</evidence>
<feature type="compositionally biased region" description="Low complexity" evidence="1">
    <location>
        <begin position="19"/>
        <end position="31"/>
    </location>
</feature>
<dbReference type="AlphaFoldDB" id="A0A251SGJ2"/>
<evidence type="ECO:0000313" key="2">
    <source>
        <dbReference type="EMBL" id="KAF5768191.1"/>
    </source>
</evidence>
<proteinExistence type="predicted"/>
<dbReference type="OrthoDB" id="1894923at2759"/>
<dbReference type="PANTHER" id="PTHR34191">
    <property type="entry name" value="LATE EMBRYOGENESIS ABUNDANT PROTEIN (LEA) FAMILY PROTEIN"/>
    <property type="match status" value="1"/>
</dbReference>
<dbReference type="GO" id="GO:0004471">
    <property type="term" value="F:malate dehydrogenase (decarboxylating) (NAD+) activity"/>
    <property type="evidence" value="ECO:0007669"/>
    <property type="project" value="UniProtKB-EC"/>
</dbReference>
<dbReference type="InterPro" id="IPR039624">
    <property type="entry name" value="LEA1/2/D7/KIN2"/>
</dbReference>
<dbReference type="InParanoid" id="A0A251SGJ2"/>
<dbReference type="Proteomes" id="UP000215914">
    <property type="component" value="Chromosome 14"/>
</dbReference>
<name>A0A251SGJ2_HELAN</name>
<reference evidence="2" key="3">
    <citation type="submission" date="2020-06" db="EMBL/GenBank/DDBJ databases">
        <title>Helianthus annuus Genome sequencing and assembly Release 2.</title>
        <authorList>
            <person name="Gouzy J."/>
            <person name="Langlade N."/>
            <person name="Munos S."/>
        </authorList>
    </citation>
    <scope>NUCLEOTIDE SEQUENCE</scope>
    <source>
        <tissue evidence="2">Leaves</tissue>
    </source>
</reference>
<dbReference type="Gramene" id="mRNA:HanXRQr2_Chr14g0633491">
    <property type="protein sequence ID" value="mRNA:HanXRQr2_Chr14g0633491"/>
    <property type="gene ID" value="HanXRQr2_Chr14g0633491"/>
</dbReference>
<dbReference type="EMBL" id="MNCJ02000329">
    <property type="protein sequence ID" value="KAF5768191.1"/>
    <property type="molecule type" value="Genomic_DNA"/>
</dbReference>
<dbReference type="STRING" id="4232.A0A251SGJ2"/>
<keyword evidence="2" id="KW-0560">Oxidoreductase</keyword>
<dbReference type="PANTHER" id="PTHR34191:SF20">
    <property type="entry name" value="LATE EMBRYOGENESIS ABUNDANT PROTEIN (LEA) FAMILY PROTEIN"/>
    <property type="match status" value="1"/>
</dbReference>
<keyword evidence="4" id="KW-1185">Reference proteome</keyword>
<dbReference type="EMBL" id="CM007903">
    <property type="protein sequence ID" value="OTF97405.1"/>
    <property type="molecule type" value="Genomic_DNA"/>
</dbReference>